<comment type="similarity">
    <text evidence="2">Belongs to the 'phage' integrase family.</text>
</comment>
<dbReference type="InterPro" id="IPR044068">
    <property type="entry name" value="CB"/>
</dbReference>
<dbReference type="Pfam" id="PF00589">
    <property type="entry name" value="Phage_integrase"/>
    <property type="match status" value="1"/>
</dbReference>
<keyword evidence="3" id="KW-0229">DNA integration</keyword>
<evidence type="ECO:0000313" key="10">
    <source>
        <dbReference type="Proteomes" id="UP000274920"/>
    </source>
</evidence>
<dbReference type="GO" id="GO:0006310">
    <property type="term" value="P:DNA recombination"/>
    <property type="evidence" value="ECO:0007669"/>
    <property type="project" value="UniProtKB-KW"/>
</dbReference>
<dbReference type="PROSITE" id="PS51898">
    <property type="entry name" value="TYR_RECOMBINASE"/>
    <property type="match status" value="1"/>
</dbReference>
<evidence type="ECO:0000256" key="2">
    <source>
        <dbReference type="ARBA" id="ARBA00008857"/>
    </source>
</evidence>
<dbReference type="InterPro" id="IPR002104">
    <property type="entry name" value="Integrase_catalytic"/>
</dbReference>
<dbReference type="Proteomes" id="UP000274920">
    <property type="component" value="Unassembled WGS sequence"/>
</dbReference>
<dbReference type="InterPro" id="IPR004107">
    <property type="entry name" value="Integrase_SAM-like_N"/>
</dbReference>
<dbReference type="Gene3D" id="1.10.150.130">
    <property type="match status" value="1"/>
</dbReference>
<dbReference type="PANTHER" id="PTHR30349">
    <property type="entry name" value="PHAGE INTEGRASE-RELATED"/>
    <property type="match status" value="1"/>
</dbReference>
<evidence type="ECO:0008006" key="11">
    <source>
        <dbReference type="Google" id="ProtNLM"/>
    </source>
</evidence>
<dbReference type="GO" id="GO:0003677">
    <property type="term" value="F:DNA binding"/>
    <property type="evidence" value="ECO:0007669"/>
    <property type="project" value="UniProtKB-UniRule"/>
</dbReference>
<keyword evidence="5" id="KW-0233">DNA recombination</keyword>
<evidence type="ECO:0000256" key="1">
    <source>
        <dbReference type="ARBA" id="ARBA00003283"/>
    </source>
</evidence>
<dbReference type="GO" id="GO:0015074">
    <property type="term" value="P:DNA integration"/>
    <property type="evidence" value="ECO:0007669"/>
    <property type="project" value="UniProtKB-KW"/>
</dbReference>
<name>A0A3R8R276_9FIRM</name>
<dbReference type="PROSITE" id="PS51900">
    <property type="entry name" value="CB"/>
    <property type="match status" value="1"/>
</dbReference>
<dbReference type="InterPro" id="IPR013762">
    <property type="entry name" value="Integrase-like_cat_sf"/>
</dbReference>
<dbReference type="SUPFAM" id="SSF56349">
    <property type="entry name" value="DNA breaking-rejoining enzymes"/>
    <property type="match status" value="1"/>
</dbReference>
<keyword evidence="4 6" id="KW-0238">DNA-binding</keyword>
<keyword evidence="10" id="KW-1185">Reference proteome</keyword>
<organism evidence="9 10">
    <name type="scientific">Schaedlerella arabinosiphila</name>
    <dbReference type="NCBI Taxonomy" id="2044587"/>
    <lineage>
        <taxon>Bacteria</taxon>
        <taxon>Bacillati</taxon>
        <taxon>Bacillota</taxon>
        <taxon>Clostridia</taxon>
        <taxon>Lachnospirales</taxon>
        <taxon>Lachnospiraceae</taxon>
        <taxon>Schaedlerella</taxon>
    </lineage>
</organism>
<dbReference type="Gene3D" id="1.10.443.10">
    <property type="entry name" value="Intergrase catalytic core"/>
    <property type="match status" value="1"/>
</dbReference>
<feature type="domain" description="Core-binding (CB)" evidence="8">
    <location>
        <begin position="25"/>
        <end position="117"/>
    </location>
</feature>
<feature type="domain" description="Tyr recombinase" evidence="7">
    <location>
        <begin position="141"/>
        <end position="327"/>
    </location>
</feature>
<evidence type="ECO:0000256" key="6">
    <source>
        <dbReference type="PROSITE-ProRule" id="PRU01248"/>
    </source>
</evidence>
<evidence type="ECO:0000259" key="8">
    <source>
        <dbReference type="PROSITE" id="PS51900"/>
    </source>
</evidence>
<dbReference type="InterPro" id="IPR050090">
    <property type="entry name" value="Tyrosine_recombinase_XerCD"/>
</dbReference>
<comment type="caution">
    <text evidence="9">The sequence shown here is derived from an EMBL/GenBank/DDBJ whole genome shotgun (WGS) entry which is preliminary data.</text>
</comment>
<dbReference type="AlphaFoldDB" id="A0A3R8R276"/>
<evidence type="ECO:0000259" key="7">
    <source>
        <dbReference type="PROSITE" id="PS51898"/>
    </source>
</evidence>
<dbReference type="Pfam" id="PF13495">
    <property type="entry name" value="Phage_int_SAM_4"/>
    <property type="match status" value="1"/>
</dbReference>
<evidence type="ECO:0000256" key="3">
    <source>
        <dbReference type="ARBA" id="ARBA00022908"/>
    </source>
</evidence>
<accession>A0A3R8R276</accession>
<dbReference type="InterPro" id="IPR010998">
    <property type="entry name" value="Integrase_recombinase_N"/>
</dbReference>
<dbReference type="InterPro" id="IPR011010">
    <property type="entry name" value="DNA_brk_join_enz"/>
</dbReference>
<evidence type="ECO:0000256" key="5">
    <source>
        <dbReference type="ARBA" id="ARBA00023172"/>
    </source>
</evidence>
<evidence type="ECO:0000256" key="4">
    <source>
        <dbReference type="ARBA" id="ARBA00023125"/>
    </source>
</evidence>
<dbReference type="EMBL" id="RHJS01000002">
    <property type="protein sequence ID" value="RRK30579.1"/>
    <property type="molecule type" value="Genomic_DNA"/>
</dbReference>
<evidence type="ECO:0000313" key="9">
    <source>
        <dbReference type="EMBL" id="RRK30579.1"/>
    </source>
</evidence>
<sequence>MSSKKQGNTHRGYSRRLEKRTMGNTFTYHLTKYFSDYLPNQLAASIHTIRSYRDTFVQLMEFYKKSYRIPPEKLEYSSFSAQRIEEFLKWLEDTRKISIRTRNQRLAAIHAFFRYLQYRDPTGFSQCAQVLSVPFKKAPAVPVSYMTLEETTFLFSLPNQKDDMQLRDLAVLVLLYESGARVQELTDLCPCHIRFGATNTITLHGKGNKTRLVPICDNVAKILKVYMKRCGRDVPDCPLFVNRKGEKLTRAGTQYIIDKYINMGKKQKPDYFKSRITNHSFRHSKAMHLLEAGVNLVYIRDLLGHTSILTTEIYARTNPKIKEEQLKKNSTSINATAKYGKKEKEDLIDWLKKAL</sequence>
<protein>
    <recommendedName>
        <fullName evidence="11">Integrase</fullName>
    </recommendedName>
</protein>
<dbReference type="PANTHER" id="PTHR30349:SF81">
    <property type="entry name" value="TYROSINE RECOMBINASE XERC"/>
    <property type="match status" value="1"/>
</dbReference>
<proteinExistence type="inferred from homology"/>
<gene>
    <name evidence="9" type="ORF">EBB54_03680</name>
</gene>
<reference evidence="9" key="1">
    <citation type="submission" date="2018-10" db="EMBL/GenBank/DDBJ databases">
        <title>Schaedlerella arabinophila gen. nov. sp. nov., isolated from the mouse intestinal tract and comparative analysis with the genome of the closely related altered Schaedler flora strain ASF502.</title>
        <authorList>
            <person name="Miyake S."/>
            <person name="Soh M."/>
            <person name="Seedorf H."/>
        </authorList>
    </citation>
    <scope>NUCLEOTIDE SEQUENCE [LARGE SCALE GENOMIC DNA]</scope>
    <source>
        <strain evidence="9">DSM 106076</strain>
    </source>
</reference>
<comment type="function">
    <text evidence="1">Site-specific tyrosine recombinase, which acts by catalyzing the cutting and rejoining of the recombining DNA molecules.</text>
</comment>